<gene>
    <name evidence="7" type="ORF">ACFOYW_14075</name>
</gene>
<dbReference type="Pfam" id="PF08281">
    <property type="entry name" value="Sigma70_r4_2"/>
    <property type="match status" value="1"/>
</dbReference>
<dbReference type="SUPFAM" id="SSF88659">
    <property type="entry name" value="Sigma3 and sigma4 domains of RNA polymerase sigma factors"/>
    <property type="match status" value="1"/>
</dbReference>
<evidence type="ECO:0000256" key="3">
    <source>
        <dbReference type="ARBA" id="ARBA00023082"/>
    </source>
</evidence>
<keyword evidence="2" id="KW-0805">Transcription regulation</keyword>
<dbReference type="EMBL" id="JBHSCN010000006">
    <property type="protein sequence ID" value="MFC4244500.1"/>
    <property type="molecule type" value="Genomic_DNA"/>
</dbReference>
<dbReference type="InterPro" id="IPR007627">
    <property type="entry name" value="RNA_pol_sigma70_r2"/>
</dbReference>
<evidence type="ECO:0000256" key="4">
    <source>
        <dbReference type="ARBA" id="ARBA00023163"/>
    </source>
</evidence>
<dbReference type="InterPro" id="IPR013324">
    <property type="entry name" value="RNA_pol_sigma_r3/r4-like"/>
</dbReference>
<comment type="similarity">
    <text evidence="1">Belongs to the sigma-70 factor family. ECF subfamily.</text>
</comment>
<keyword evidence="8" id="KW-1185">Reference proteome</keyword>
<dbReference type="InterPro" id="IPR036388">
    <property type="entry name" value="WH-like_DNA-bd_sf"/>
</dbReference>
<evidence type="ECO:0000259" key="5">
    <source>
        <dbReference type="Pfam" id="PF04542"/>
    </source>
</evidence>
<dbReference type="Proteomes" id="UP001595900">
    <property type="component" value="Unassembled WGS sequence"/>
</dbReference>
<name>A0ABV8Q830_9MICO</name>
<dbReference type="CDD" id="cd06171">
    <property type="entry name" value="Sigma70_r4"/>
    <property type="match status" value="1"/>
</dbReference>
<keyword evidence="4" id="KW-0804">Transcription</keyword>
<dbReference type="InterPro" id="IPR013325">
    <property type="entry name" value="RNA_pol_sigma_r2"/>
</dbReference>
<evidence type="ECO:0000313" key="7">
    <source>
        <dbReference type="EMBL" id="MFC4244500.1"/>
    </source>
</evidence>
<organism evidence="7 8">
    <name type="scientific">Gryllotalpicola reticulitermitis</name>
    <dbReference type="NCBI Taxonomy" id="1184153"/>
    <lineage>
        <taxon>Bacteria</taxon>
        <taxon>Bacillati</taxon>
        <taxon>Actinomycetota</taxon>
        <taxon>Actinomycetes</taxon>
        <taxon>Micrococcales</taxon>
        <taxon>Microbacteriaceae</taxon>
        <taxon>Gryllotalpicola</taxon>
    </lineage>
</organism>
<dbReference type="SUPFAM" id="SSF88946">
    <property type="entry name" value="Sigma2 domain of RNA polymerase sigma factors"/>
    <property type="match status" value="1"/>
</dbReference>
<dbReference type="InterPro" id="IPR013249">
    <property type="entry name" value="RNA_pol_sigma70_r4_t2"/>
</dbReference>
<dbReference type="InterPro" id="IPR014284">
    <property type="entry name" value="RNA_pol_sigma-70_dom"/>
</dbReference>
<dbReference type="Gene3D" id="1.10.10.10">
    <property type="entry name" value="Winged helix-like DNA-binding domain superfamily/Winged helix DNA-binding domain"/>
    <property type="match status" value="1"/>
</dbReference>
<feature type="domain" description="RNA polymerase sigma-70 region 2" evidence="5">
    <location>
        <begin position="18"/>
        <end position="84"/>
    </location>
</feature>
<evidence type="ECO:0000256" key="1">
    <source>
        <dbReference type="ARBA" id="ARBA00010641"/>
    </source>
</evidence>
<reference evidence="8" key="1">
    <citation type="journal article" date="2019" name="Int. J. Syst. Evol. Microbiol.">
        <title>The Global Catalogue of Microorganisms (GCM) 10K type strain sequencing project: providing services to taxonomists for standard genome sequencing and annotation.</title>
        <authorList>
            <consortium name="The Broad Institute Genomics Platform"/>
            <consortium name="The Broad Institute Genome Sequencing Center for Infectious Disease"/>
            <person name="Wu L."/>
            <person name="Ma J."/>
        </authorList>
    </citation>
    <scope>NUCLEOTIDE SEQUENCE [LARGE SCALE GENOMIC DNA]</scope>
    <source>
        <strain evidence="8">CGMCC 1.10363</strain>
    </source>
</reference>
<protein>
    <submittedName>
        <fullName evidence="7">RNA polymerase sigma factor</fullName>
    </submittedName>
</protein>
<keyword evidence="3" id="KW-0731">Sigma factor</keyword>
<evidence type="ECO:0000313" key="8">
    <source>
        <dbReference type="Proteomes" id="UP001595900"/>
    </source>
</evidence>
<dbReference type="PANTHER" id="PTHR43133:SF25">
    <property type="entry name" value="RNA POLYMERASE SIGMA FACTOR RFAY-RELATED"/>
    <property type="match status" value="1"/>
</dbReference>
<evidence type="ECO:0000259" key="6">
    <source>
        <dbReference type="Pfam" id="PF08281"/>
    </source>
</evidence>
<dbReference type="NCBIfam" id="TIGR02937">
    <property type="entry name" value="sigma70-ECF"/>
    <property type="match status" value="1"/>
</dbReference>
<dbReference type="Pfam" id="PF04542">
    <property type="entry name" value="Sigma70_r2"/>
    <property type="match status" value="1"/>
</dbReference>
<proteinExistence type="inferred from homology"/>
<dbReference type="PANTHER" id="PTHR43133">
    <property type="entry name" value="RNA POLYMERASE ECF-TYPE SIGMA FACTO"/>
    <property type="match status" value="1"/>
</dbReference>
<evidence type="ECO:0000256" key="2">
    <source>
        <dbReference type="ARBA" id="ARBA00023015"/>
    </source>
</evidence>
<dbReference type="InterPro" id="IPR039425">
    <property type="entry name" value="RNA_pol_sigma-70-like"/>
</dbReference>
<accession>A0ABV8Q830</accession>
<comment type="caution">
    <text evidence="7">The sequence shown here is derived from an EMBL/GenBank/DDBJ whole genome shotgun (WGS) entry which is preliminary data.</text>
</comment>
<dbReference type="Gene3D" id="1.10.1740.10">
    <property type="match status" value="1"/>
</dbReference>
<sequence>MPARQPMSETRLETAFGANAADLLRYLARRVPEAEDAADLLSETMETAWRKIGSLPAEPERARMWLFAIARNKLLHHGRARRRRSNAVDALRAALATHPPGDEHTTDVAIDVRRAVERLTPELAEIIRLIHWDGFTAADAAELLRIPAATARSRHARARELLAGELADLTTAANADSPA</sequence>
<feature type="domain" description="RNA polymerase sigma factor 70 region 4 type 2" evidence="6">
    <location>
        <begin position="112"/>
        <end position="162"/>
    </location>
</feature>